<evidence type="ECO:0000313" key="2">
    <source>
        <dbReference type="Proteomes" id="UP000799754"/>
    </source>
</evidence>
<name>A0ACB6S4H7_9PLEO</name>
<dbReference type="Proteomes" id="UP000799754">
    <property type="component" value="Unassembled WGS sequence"/>
</dbReference>
<gene>
    <name evidence="1" type="ORF">BU25DRAFT_37804</name>
</gene>
<accession>A0ACB6S4H7</accession>
<comment type="caution">
    <text evidence="1">The sequence shown here is derived from an EMBL/GenBank/DDBJ whole genome shotgun (WGS) entry which is preliminary data.</text>
</comment>
<organism evidence="1 2">
    <name type="scientific">Macroventuria anomochaeta</name>
    <dbReference type="NCBI Taxonomy" id="301207"/>
    <lineage>
        <taxon>Eukaryota</taxon>
        <taxon>Fungi</taxon>
        <taxon>Dikarya</taxon>
        <taxon>Ascomycota</taxon>
        <taxon>Pezizomycotina</taxon>
        <taxon>Dothideomycetes</taxon>
        <taxon>Pleosporomycetidae</taxon>
        <taxon>Pleosporales</taxon>
        <taxon>Pleosporineae</taxon>
        <taxon>Didymellaceae</taxon>
        <taxon>Macroventuria</taxon>
    </lineage>
</organism>
<proteinExistence type="predicted"/>
<reference evidence="1" key="1">
    <citation type="journal article" date="2020" name="Stud. Mycol.">
        <title>101 Dothideomycetes genomes: a test case for predicting lifestyles and emergence of pathogens.</title>
        <authorList>
            <person name="Haridas S."/>
            <person name="Albert R."/>
            <person name="Binder M."/>
            <person name="Bloem J."/>
            <person name="Labutti K."/>
            <person name="Salamov A."/>
            <person name="Andreopoulos B."/>
            <person name="Baker S."/>
            <person name="Barry K."/>
            <person name="Bills G."/>
            <person name="Bluhm B."/>
            <person name="Cannon C."/>
            <person name="Castanera R."/>
            <person name="Culley D."/>
            <person name="Daum C."/>
            <person name="Ezra D."/>
            <person name="Gonzalez J."/>
            <person name="Henrissat B."/>
            <person name="Kuo A."/>
            <person name="Liang C."/>
            <person name="Lipzen A."/>
            <person name="Lutzoni F."/>
            <person name="Magnuson J."/>
            <person name="Mondo S."/>
            <person name="Nolan M."/>
            <person name="Ohm R."/>
            <person name="Pangilinan J."/>
            <person name="Park H.-J."/>
            <person name="Ramirez L."/>
            <person name="Alfaro M."/>
            <person name="Sun H."/>
            <person name="Tritt A."/>
            <person name="Yoshinaga Y."/>
            <person name="Zwiers L.-H."/>
            <person name="Turgeon B."/>
            <person name="Goodwin S."/>
            <person name="Spatafora J."/>
            <person name="Crous P."/>
            <person name="Grigoriev I."/>
        </authorList>
    </citation>
    <scope>NUCLEOTIDE SEQUENCE</scope>
    <source>
        <strain evidence="1">CBS 525.71</strain>
    </source>
</reference>
<dbReference type="EMBL" id="MU006713">
    <property type="protein sequence ID" value="KAF2628540.1"/>
    <property type="molecule type" value="Genomic_DNA"/>
</dbReference>
<keyword evidence="2" id="KW-1185">Reference proteome</keyword>
<protein>
    <submittedName>
        <fullName evidence="1">Uncharacterized protein</fullName>
    </submittedName>
</protein>
<evidence type="ECO:0000313" key="1">
    <source>
        <dbReference type="EMBL" id="KAF2628540.1"/>
    </source>
</evidence>
<sequence length="446" mass="44240">MISKALLITALIAHVGARFGQEQVPIQAISAVQGGDPGAAATVAGAAISDLLGGANSCAKLQRADQVVSELGGGADAIAAAIGLVTAEKNTNPFANNNVQNVCSDPSLPATAELRGITPLIDPAVDINGDAAALSASSAANPLAADGLSVFDLMSQAGLGDLVVSQAAGANAAAGGNAGSNNQQANNQNQNQNQANGNGNNNNNNNSQQANGNQGSNQNQNQSNNNNQQANGNGNANQNANAGGNASCNAGNANNATESANQNAGNANNSNQNAGNNQANQNQNQNQNAGNNNGNNNQDAGNANQSAADNSTAGADFGQCTPTIIFEGGQNGRPANEFTFQIADPLARGGQQEALNPNIITNALCNQLTNVCDANNAAKAACEDAKAQVQAAGTRDKSTADLFNSALGFAGAVTNPNGGPAEPAASGAAGGGNGNANKRMRRGLRL</sequence>